<protein>
    <submittedName>
        <fullName evidence="1">Uncharacterized protein</fullName>
    </submittedName>
</protein>
<dbReference type="PATRIC" id="fig|442.8.peg.1094"/>
<dbReference type="EMBL" id="LHZG01000172">
    <property type="protein sequence ID" value="KXV18151.1"/>
    <property type="molecule type" value="Genomic_DNA"/>
</dbReference>
<evidence type="ECO:0000313" key="1">
    <source>
        <dbReference type="EMBL" id="KXV18151.1"/>
    </source>
</evidence>
<dbReference type="AlphaFoldDB" id="A0A149RUW3"/>
<proteinExistence type="predicted"/>
<comment type="caution">
    <text evidence="1">The sequence shown here is derived from an EMBL/GenBank/DDBJ whole genome shotgun (WGS) entry which is preliminary data.</text>
</comment>
<name>A0A149RUW3_GLUOY</name>
<sequence>MSPDDPTPHRDTPQSSLAPNLALARHNLLEHFRVRNGHISGTDGAIIASLADLLVSLPSEERRTFVSDVVSTVSGGEDLVASAVSSRAELVAWTDSQKRAELSARVFSDDRLALLRDLLDLEAERAAA</sequence>
<gene>
    <name evidence="1" type="ORF">AD934_09465</name>
</gene>
<accession>A0A149RUW3</accession>
<dbReference type="Proteomes" id="UP000075655">
    <property type="component" value="Unassembled WGS sequence"/>
</dbReference>
<dbReference type="RefSeq" id="WP_062501837.1">
    <property type="nucleotide sequence ID" value="NZ_JBDNTX010000068.1"/>
</dbReference>
<evidence type="ECO:0000313" key="2">
    <source>
        <dbReference type="Proteomes" id="UP000075655"/>
    </source>
</evidence>
<organism evidence="1 2">
    <name type="scientific">Gluconobacter oxydans</name>
    <name type="common">Gluconobacter suboxydans</name>
    <dbReference type="NCBI Taxonomy" id="442"/>
    <lineage>
        <taxon>Bacteria</taxon>
        <taxon>Pseudomonadati</taxon>
        <taxon>Pseudomonadota</taxon>
        <taxon>Alphaproteobacteria</taxon>
        <taxon>Acetobacterales</taxon>
        <taxon>Acetobacteraceae</taxon>
        <taxon>Gluconobacter</taxon>
    </lineage>
</organism>
<reference evidence="1 2" key="1">
    <citation type="submission" date="2015-06" db="EMBL/GenBank/DDBJ databases">
        <title>Improved classification and identification of acetic acid bacteria using matrix-assisted laser desorption/ionization time-of-flight mass spectrometry; Gluconobacter nephelii and Gluconobacter uchimurae are later heterotypic synonyms of Gluconobacter japonicus and Gluconobacter oxydans, respectively.</title>
        <authorList>
            <person name="Li L."/>
            <person name="Cleenwerck I."/>
            <person name="De Vuyst L."/>
            <person name="Vandamme P."/>
        </authorList>
    </citation>
    <scope>NUCLEOTIDE SEQUENCE [LARGE SCALE GENOMIC DNA]</scope>
    <source>
        <strain evidence="1 2">LMG 1676</strain>
    </source>
</reference>